<dbReference type="AlphaFoldDB" id="A0A379SIV3"/>
<dbReference type="EMBL" id="UGXC01000002">
    <property type="protein sequence ID" value="SUG28160.1"/>
    <property type="molecule type" value="Genomic_DNA"/>
</dbReference>
<protein>
    <submittedName>
        <fullName evidence="1">Uncharacterized protein</fullName>
    </submittedName>
</protein>
<name>A0A379SIV3_SALER</name>
<organism evidence="1 2">
    <name type="scientific">Salmonella enterica subsp. arizonae</name>
    <dbReference type="NCBI Taxonomy" id="59203"/>
    <lineage>
        <taxon>Bacteria</taxon>
        <taxon>Pseudomonadati</taxon>
        <taxon>Pseudomonadota</taxon>
        <taxon>Gammaproteobacteria</taxon>
        <taxon>Enterobacterales</taxon>
        <taxon>Enterobacteriaceae</taxon>
        <taxon>Salmonella</taxon>
    </lineage>
</organism>
<evidence type="ECO:0000313" key="2">
    <source>
        <dbReference type="Proteomes" id="UP000255443"/>
    </source>
</evidence>
<sequence length="81" mass="9119">MPVHGDEDGAIPLRLAIVRLSNHMQNGAIWQRVAGAAVNHRLKDLRNVLHILDAPDQLIDRCLRQAFDVNTLPRLVIPKIQ</sequence>
<dbReference type="Proteomes" id="UP000255443">
    <property type="component" value="Unassembled WGS sequence"/>
</dbReference>
<accession>A0A379SIV3</accession>
<evidence type="ECO:0000313" key="1">
    <source>
        <dbReference type="EMBL" id="SUG28160.1"/>
    </source>
</evidence>
<gene>
    <name evidence="1" type="ORF">NCTC7303_00279</name>
</gene>
<reference evidence="1 2" key="1">
    <citation type="submission" date="2018-06" db="EMBL/GenBank/DDBJ databases">
        <authorList>
            <consortium name="Pathogen Informatics"/>
            <person name="Doyle S."/>
        </authorList>
    </citation>
    <scope>NUCLEOTIDE SEQUENCE [LARGE SCALE GENOMIC DNA]</scope>
    <source>
        <strain evidence="1 2">NCTC7303</strain>
    </source>
</reference>
<proteinExistence type="predicted"/>